<dbReference type="SMART" id="SM00948">
    <property type="entry name" value="Proteasome_A_N"/>
    <property type="match status" value="1"/>
</dbReference>
<protein>
    <submittedName>
        <fullName evidence="3">Proteasome subunit alpha type-1-A</fullName>
    </submittedName>
</protein>
<evidence type="ECO:0000256" key="1">
    <source>
        <dbReference type="SAM" id="Phobius"/>
    </source>
</evidence>
<dbReference type="PANTHER" id="PTHR19862:SF14">
    <property type="entry name" value="WD REPEAT-CONTAINING PROTEIN 48"/>
    <property type="match status" value="1"/>
</dbReference>
<dbReference type="Gene3D" id="3.60.20.10">
    <property type="entry name" value="Glutamine Phosphoribosylpyrophosphate, subunit 1, domain 1"/>
    <property type="match status" value="1"/>
</dbReference>
<dbReference type="InterPro" id="IPR000426">
    <property type="entry name" value="Proteasome_asu_N"/>
</dbReference>
<reference evidence="3 4" key="1">
    <citation type="journal article" date="2017" name="Mol. Biol. Evol.">
        <title>The 4-celled Tetrabaena socialis nuclear genome reveals the essential components for genetic control of cell number at the origin of multicellularity in the volvocine lineage.</title>
        <authorList>
            <person name="Featherston J."/>
            <person name="Arakaki Y."/>
            <person name="Hanschen E.R."/>
            <person name="Ferris P.J."/>
            <person name="Michod R.E."/>
            <person name="Olson B.J.S.C."/>
            <person name="Nozaki H."/>
            <person name="Durand P.M."/>
        </authorList>
    </citation>
    <scope>NUCLEOTIDE SEQUENCE [LARGE SCALE GENOMIC DNA]</scope>
    <source>
        <strain evidence="3 4">NIES-571</strain>
    </source>
</reference>
<dbReference type="SUPFAM" id="SSF56235">
    <property type="entry name" value="N-terminal nucleophile aminohydrolases (Ntn hydrolases)"/>
    <property type="match status" value="1"/>
</dbReference>
<evidence type="ECO:0000313" key="4">
    <source>
        <dbReference type="Proteomes" id="UP000236333"/>
    </source>
</evidence>
<dbReference type="GO" id="GO:0000724">
    <property type="term" value="P:double-strand break repair via homologous recombination"/>
    <property type="evidence" value="ECO:0007669"/>
    <property type="project" value="TreeGrafter"/>
</dbReference>
<dbReference type="PROSITE" id="PS00388">
    <property type="entry name" value="PROTEASOME_ALPHA_1"/>
    <property type="match status" value="1"/>
</dbReference>
<proteinExistence type="predicted"/>
<feature type="domain" description="Proteasome alpha-type subunits" evidence="2">
    <location>
        <begin position="6"/>
        <end position="28"/>
    </location>
</feature>
<keyword evidence="1" id="KW-0812">Transmembrane</keyword>
<name>A0A2J7ZIR8_9CHLO</name>
<evidence type="ECO:0000259" key="2">
    <source>
        <dbReference type="PROSITE" id="PS00388"/>
    </source>
</evidence>
<organism evidence="3 4">
    <name type="scientific">Tetrabaena socialis</name>
    <dbReference type="NCBI Taxonomy" id="47790"/>
    <lineage>
        <taxon>Eukaryota</taxon>
        <taxon>Viridiplantae</taxon>
        <taxon>Chlorophyta</taxon>
        <taxon>core chlorophytes</taxon>
        <taxon>Chlorophyceae</taxon>
        <taxon>CS clade</taxon>
        <taxon>Chlamydomonadales</taxon>
        <taxon>Tetrabaenaceae</taxon>
        <taxon>Tetrabaena</taxon>
    </lineage>
</organism>
<feature type="transmembrane region" description="Helical" evidence="1">
    <location>
        <begin position="86"/>
        <end position="106"/>
    </location>
</feature>
<dbReference type="GO" id="GO:0043130">
    <property type="term" value="F:ubiquitin binding"/>
    <property type="evidence" value="ECO:0007669"/>
    <property type="project" value="TreeGrafter"/>
</dbReference>
<dbReference type="Pfam" id="PF10584">
    <property type="entry name" value="Proteasome_A_N"/>
    <property type="match status" value="1"/>
</dbReference>
<dbReference type="GO" id="GO:0006511">
    <property type="term" value="P:ubiquitin-dependent protein catabolic process"/>
    <property type="evidence" value="ECO:0007669"/>
    <property type="project" value="InterPro"/>
</dbReference>
<gene>
    <name evidence="3" type="ORF">TSOC_014028</name>
</gene>
<dbReference type="EMBL" id="PGGS01001652">
    <property type="protein sequence ID" value="PNH00165.1"/>
    <property type="molecule type" value="Genomic_DNA"/>
</dbReference>
<keyword evidence="1" id="KW-0472">Membrane</keyword>
<comment type="caution">
    <text evidence="3">The sequence shown here is derived from an EMBL/GenBank/DDBJ whole genome shotgun (WGS) entry which is preliminary data.</text>
</comment>
<dbReference type="OrthoDB" id="431557at2759"/>
<evidence type="ECO:0000313" key="3">
    <source>
        <dbReference type="EMBL" id="PNH00165.1"/>
    </source>
</evidence>
<dbReference type="InterPro" id="IPR029055">
    <property type="entry name" value="Ntn_hydrolases_N"/>
</dbReference>
<dbReference type="PANTHER" id="PTHR19862">
    <property type="entry name" value="WD REPEAT-CONTAINING PROTEIN 48"/>
    <property type="match status" value="1"/>
</dbReference>
<accession>A0A2J7ZIR8</accession>
<keyword evidence="4" id="KW-1185">Reference proteome</keyword>
<keyword evidence="1" id="KW-1133">Transmembrane helix</keyword>
<dbReference type="GO" id="GO:0019773">
    <property type="term" value="C:proteasome core complex, alpha-subunit complex"/>
    <property type="evidence" value="ECO:0007669"/>
    <property type="project" value="InterPro"/>
</dbReference>
<sequence length="205" mass="21533">MFRNQYDTDVTTWSPQGRLFQVEYAMEAVKQGSCAVGLKAQTLLLVVVEVFGRTLLVYQQALLLEVILLVILMFNMQCSPLRNGRLTQLQLLSLGTICMTVSLGMFTSGPVGDLSALWPPAGGSGSGIPNLPAVSPAAPAAARAAAAARLRAAAATGRRAAAPCGGGQAHLHPGAVRHHRLLPAPMPPAAGLVRQPQQLGLLNIR</sequence>
<dbReference type="AlphaFoldDB" id="A0A2J7ZIR8"/>
<dbReference type="Proteomes" id="UP000236333">
    <property type="component" value="Unassembled WGS sequence"/>
</dbReference>
<feature type="transmembrane region" description="Helical" evidence="1">
    <location>
        <begin position="55"/>
        <end position="74"/>
    </location>
</feature>
<keyword evidence="3" id="KW-0647">Proteasome</keyword>
<dbReference type="InterPro" id="IPR051246">
    <property type="entry name" value="WDR48"/>
</dbReference>